<reference evidence="1 2" key="1">
    <citation type="submission" date="2018-01" db="EMBL/GenBank/DDBJ databases">
        <title>Draft genome sequence of Nonomuraea sp. KC333.</title>
        <authorList>
            <person name="Sahin N."/>
            <person name="Saygin H."/>
            <person name="Ay H."/>
        </authorList>
    </citation>
    <scope>NUCLEOTIDE SEQUENCE [LARGE SCALE GENOMIC DNA]</scope>
    <source>
        <strain evidence="1 2">KC333</strain>
    </source>
</reference>
<protein>
    <submittedName>
        <fullName evidence="1">Uncharacterized protein</fullName>
    </submittedName>
</protein>
<accession>A0A2W2EWD8</accession>
<dbReference type="EMBL" id="POUD01000024">
    <property type="protein sequence ID" value="PZG20595.1"/>
    <property type="molecule type" value="Genomic_DNA"/>
</dbReference>
<dbReference type="Proteomes" id="UP000249304">
    <property type="component" value="Unassembled WGS sequence"/>
</dbReference>
<keyword evidence="2" id="KW-1185">Reference proteome</keyword>
<name>A0A2W2EWD8_9ACTN</name>
<dbReference type="AlphaFoldDB" id="A0A2W2EWD8"/>
<evidence type="ECO:0000313" key="1">
    <source>
        <dbReference type="EMBL" id="PZG20595.1"/>
    </source>
</evidence>
<sequence>MSAPIYPTYEVDGIGMDGPGWYLAPETRRRPMPAARAISVKVAGRSGELPIVGLDLEPTSFALDLHVLPVWPDDTEGGYEAMERNLEALAGVFGVRHRLLDVRYYAAPGIVRQADATVLSASEPAVDVGNAVARLQVLLQVPAGVWRDEVAVTWDGLMPGAAQPVTPLAGSTAAIVDALVRVTGPANDPSVADVVTGAAITWDGALAAGERLLVDCGAQAAAVVTGDTWDLADGDDVTGQLEATGPGSASRWLPLTPAIADGDPYSRAVTVAAAAGGTTAASSLQIRARRAHL</sequence>
<dbReference type="RefSeq" id="WP_111177947.1">
    <property type="nucleotide sequence ID" value="NZ_POUD01000024.1"/>
</dbReference>
<organism evidence="1 2">
    <name type="scientific">Nonomuraea aridisoli</name>
    <dbReference type="NCBI Taxonomy" id="2070368"/>
    <lineage>
        <taxon>Bacteria</taxon>
        <taxon>Bacillati</taxon>
        <taxon>Actinomycetota</taxon>
        <taxon>Actinomycetes</taxon>
        <taxon>Streptosporangiales</taxon>
        <taxon>Streptosporangiaceae</taxon>
        <taxon>Nonomuraea</taxon>
    </lineage>
</organism>
<dbReference type="OrthoDB" id="3259746at2"/>
<proteinExistence type="predicted"/>
<comment type="caution">
    <text evidence="1">The sequence shown here is derived from an EMBL/GenBank/DDBJ whole genome shotgun (WGS) entry which is preliminary data.</text>
</comment>
<evidence type="ECO:0000313" key="2">
    <source>
        <dbReference type="Proteomes" id="UP000249304"/>
    </source>
</evidence>
<gene>
    <name evidence="1" type="ORF">C1J01_08815</name>
</gene>